<dbReference type="Gene3D" id="1.10.357.10">
    <property type="entry name" value="Tetracycline Repressor, domain 2"/>
    <property type="match status" value="1"/>
</dbReference>
<dbReference type="Pfam" id="PF00440">
    <property type="entry name" value="TetR_N"/>
    <property type="match status" value="1"/>
</dbReference>
<evidence type="ECO:0000313" key="4">
    <source>
        <dbReference type="EMBL" id="OEJ66819.1"/>
    </source>
</evidence>
<proteinExistence type="predicted"/>
<dbReference type="PROSITE" id="PS50977">
    <property type="entry name" value="HTH_TETR_2"/>
    <property type="match status" value="1"/>
</dbReference>
<evidence type="ECO:0000256" key="2">
    <source>
        <dbReference type="PROSITE-ProRule" id="PRU00335"/>
    </source>
</evidence>
<dbReference type="EMBL" id="MCGG01000028">
    <property type="protein sequence ID" value="OEJ66819.1"/>
    <property type="molecule type" value="Genomic_DNA"/>
</dbReference>
<protein>
    <recommendedName>
        <fullName evidence="3">HTH tetR-type domain-containing protein</fullName>
    </recommendedName>
</protein>
<keyword evidence="5" id="KW-1185">Reference proteome</keyword>
<feature type="domain" description="HTH tetR-type" evidence="3">
    <location>
        <begin position="1"/>
        <end position="60"/>
    </location>
</feature>
<evidence type="ECO:0000256" key="1">
    <source>
        <dbReference type="ARBA" id="ARBA00023125"/>
    </source>
</evidence>
<sequence length="178" mass="19748">MQNHEPLKNVLIAFAYHGFKKASMAVLAAAADVSRQTLYNRFKTKDAVLDWAVGGYIDYLRNQLLASLECDDDTVSDALLTGFCRLMGDDVTLMHESPYGAEIMELGTNSLRAFEEDPIHRIEMDIAAFLLDHGICEASKEAEEKAFLLVMSAKGLMVKARSYDEFKAGMSRLICAAL</sequence>
<gene>
    <name evidence="4" type="ORF">BEN30_11355</name>
</gene>
<accession>A0A1E5Q705</accession>
<dbReference type="Proteomes" id="UP000095347">
    <property type="component" value="Unassembled WGS sequence"/>
</dbReference>
<comment type="caution">
    <text evidence="4">The sequence shown here is derived from an EMBL/GenBank/DDBJ whole genome shotgun (WGS) entry which is preliminary data.</text>
</comment>
<organism evidence="4 5">
    <name type="scientific">Magnetovibrio blakemorei</name>
    <dbReference type="NCBI Taxonomy" id="28181"/>
    <lineage>
        <taxon>Bacteria</taxon>
        <taxon>Pseudomonadati</taxon>
        <taxon>Pseudomonadota</taxon>
        <taxon>Alphaproteobacteria</taxon>
        <taxon>Rhodospirillales</taxon>
        <taxon>Magnetovibrionaceae</taxon>
        <taxon>Magnetovibrio</taxon>
    </lineage>
</organism>
<dbReference type="InterPro" id="IPR009057">
    <property type="entry name" value="Homeodomain-like_sf"/>
</dbReference>
<dbReference type="SUPFAM" id="SSF46689">
    <property type="entry name" value="Homeodomain-like"/>
    <property type="match status" value="1"/>
</dbReference>
<keyword evidence="1 2" id="KW-0238">DNA-binding</keyword>
<reference evidence="5" key="1">
    <citation type="submission" date="2016-07" db="EMBL/GenBank/DDBJ databases">
        <authorList>
            <person name="Florea S."/>
            <person name="Webb J.S."/>
            <person name="Jaromczyk J."/>
            <person name="Schardl C.L."/>
        </authorList>
    </citation>
    <scope>NUCLEOTIDE SEQUENCE [LARGE SCALE GENOMIC DNA]</scope>
    <source>
        <strain evidence="5">MV-1</strain>
    </source>
</reference>
<evidence type="ECO:0000259" key="3">
    <source>
        <dbReference type="PROSITE" id="PS50977"/>
    </source>
</evidence>
<dbReference type="GO" id="GO:0003677">
    <property type="term" value="F:DNA binding"/>
    <property type="evidence" value="ECO:0007669"/>
    <property type="project" value="UniProtKB-UniRule"/>
</dbReference>
<dbReference type="AlphaFoldDB" id="A0A1E5Q705"/>
<dbReference type="STRING" id="28181.BEN30_11355"/>
<evidence type="ECO:0000313" key="5">
    <source>
        <dbReference type="Proteomes" id="UP000095347"/>
    </source>
</evidence>
<dbReference type="InterPro" id="IPR001647">
    <property type="entry name" value="HTH_TetR"/>
</dbReference>
<name>A0A1E5Q705_9PROT</name>
<dbReference type="RefSeq" id="WP_069958194.1">
    <property type="nucleotide sequence ID" value="NZ_MCGG01000028.1"/>
</dbReference>
<feature type="DNA-binding region" description="H-T-H motif" evidence="2">
    <location>
        <begin position="23"/>
        <end position="42"/>
    </location>
</feature>